<protein>
    <recommendedName>
        <fullName evidence="3">Ferredoxin-like protein</fullName>
    </recommendedName>
</protein>
<keyword evidence="9" id="KW-0535">Nitrogen fixation</keyword>
<evidence type="ECO:0000259" key="11">
    <source>
        <dbReference type="PROSITE" id="PS51379"/>
    </source>
</evidence>
<comment type="function">
    <text evidence="1">Could be a 3Fe-4S cluster-containing protein.</text>
</comment>
<keyword evidence="5" id="KW-0479">Metal-binding</keyword>
<dbReference type="Proteomes" id="UP000008915">
    <property type="component" value="Chromosome"/>
</dbReference>
<dbReference type="HOGENOM" id="CLU_163428_0_0_9"/>
<evidence type="ECO:0000256" key="10">
    <source>
        <dbReference type="SAM" id="MobiDB-lite"/>
    </source>
</evidence>
<evidence type="ECO:0000256" key="8">
    <source>
        <dbReference type="ARBA" id="ARBA00023014"/>
    </source>
</evidence>
<dbReference type="KEGG" id="tmr:Tmar_1117"/>
<evidence type="ECO:0000256" key="6">
    <source>
        <dbReference type="ARBA" id="ARBA00022982"/>
    </source>
</evidence>
<keyword evidence="7" id="KW-0408">Iron</keyword>
<keyword evidence="6" id="KW-0249">Electron transport</keyword>
<sequence length="124" mass="13722">MSARAAAAAAAPKDVEAPETEGGQAPAGARPMTIQDKLYLDRFNADKQSHLFIIDPDVCLYQCPEQYCTKFCPAHVYEWDAEAQKILVGYEGCVECGTCRIGCPFRNIKWLNPRGGYGVQYRQG</sequence>
<evidence type="ECO:0000256" key="2">
    <source>
        <dbReference type="ARBA" id="ARBA00009192"/>
    </source>
</evidence>
<keyword evidence="4" id="KW-0813">Transport</keyword>
<dbReference type="Gene3D" id="3.30.70.20">
    <property type="match status" value="1"/>
</dbReference>
<evidence type="ECO:0000313" key="12">
    <source>
        <dbReference type="EMBL" id="ADU51230.1"/>
    </source>
</evidence>
<feature type="region of interest" description="Disordered" evidence="10">
    <location>
        <begin position="1"/>
        <end position="29"/>
    </location>
</feature>
<keyword evidence="13" id="KW-1185">Reference proteome</keyword>
<dbReference type="PROSITE" id="PS51379">
    <property type="entry name" value="4FE4S_FER_2"/>
    <property type="match status" value="2"/>
</dbReference>
<dbReference type="SUPFAM" id="SSF54862">
    <property type="entry name" value="4Fe-4S ferredoxins"/>
    <property type="match status" value="1"/>
</dbReference>
<dbReference type="OrthoDB" id="9800260at2"/>
<reference evidence="12 13" key="1">
    <citation type="journal article" date="2010" name="Stand. Genomic Sci.">
        <title>Complete genome sequence of Thermaerobacter marianensis type strain (7p75a).</title>
        <authorList>
            <person name="Han C."/>
            <person name="Gu W."/>
            <person name="Zhang X."/>
            <person name="Lapidus A."/>
            <person name="Nolan M."/>
            <person name="Copeland A."/>
            <person name="Lucas S."/>
            <person name="Del Rio T.G."/>
            <person name="Tice H."/>
            <person name="Cheng J.F."/>
            <person name="Tapia R."/>
            <person name="Goodwin L."/>
            <person name="Pitluck S."/>
            <person name="Pagani I."/>
            <person name="Ivanova N."/>
            <person name="Mavromatis K."/>
            <person name="Mikhailova N."/>
            <person name="Pati A."/>
            <person name="Chen A."/>
            <person name="Palaniappan K."/>
            <person name="Land M."/>
            <person name="Hauser L."/>
            <person name="Chang Y.J."/>
            <person name="Jeffries C.D."/>
            <person name="Schneider S."/>
            <person name="Rohde M."/>
            <person name="Goker M."/>
            <person name="Pukall R."/>
            <person name="Woyke T."/>
            <person name="Bristow J."/>
            <person name="Eisen J.A."/>
            <person name="Markowitz V."/>
            <person name="Hugenholtz P."/>
            <person name="Kyrpides N.C."/>
            <person name="Klenk H.P."/>
            <person name="Detter J.C."/>
        </authorList>
    </citation>
    <scope>NUCLEOTIDE SEQUENCE [LARGE SCALE GENOMIC DNA]</scope>
    <source>
        <strain evidence="13">ATCC 700841 / DSM 12885 / JCM 10246 / 7p75a</strain>
    </source>
</reference>
<feature type="domain" description="4Fe-4S ferredoxin-type" evidence="11">
    <location>
        <begin position="50"/>
        <end position="82"/>
    </location>
</feature>
<organism evidence="12 13">
    <name type="scientific">Thermaerobacter marianensis (strain ATCC 700841 / DSM 12885 / JCM 10246 / 7p75a)</name>
    <dbReference type="NCBI Taxonomy" id="644966"/>
    <lineage>
        <taxon>Bacteria</taxon>
        <taxon>Bacillati</taxon>
        <taxon>Bacillota</taxon>
        <taxon>Clostridia</taxon>
        <taxon>Eubacteriales</taxon>
        <taxon>Clostridiales Family XVII. Incertae Sedis</taxon>
        <taxon>Thermaerobacter</taxon>
    </lineage>
</organism>
<evidence type="ECO:0000256" key="7">
    <source>
        <dbReference type="ARBA" id="ARBA00023004"/>
    </source>
</evidence>
<feature type="compositionally biased region" description="Low complexity" evidence="10">
    <location>
        <begin position="1"/>
        <end position="11"/>
    </location>
</feature>
<evidence type="ECO:0000256" key="5">
    <source>
        <dbReference type="ARBA" id="ARBA00022723"/>
    </source>
</evidence>
<evidence type="ECO:0000256" key="3">
    <source>
        <dbReference type="ARBA" id="ARBA00020378"/>
    </source>
</evidence>
<dbReference type="GO" id="GO:0051536">
    <property type="term" value="F:iron-sulfur cluster binding"/>
    <property type="evidence" value="ECO:0007669"/>
    <property type="project" value="UniProtKB-KW"/>
</dbReference>
<feature type="domain" description="4Fe-4S ferredoxin-type" evidence="11">
    <location>
        <begin position="84"/>
        <end position="113"/>
    </location>
</feature>
<dbReference type="InterPro" id="IPR012206">
    <property type="entry name" value="Fd_FixX"/>
</dbReference>
<dbReference type="InterPro" id="IPR017900">
    <property type="entry name" value="4Fe4S_Fe_S_CS"/>
</dbReference>
<dbReference type="InterPro" id="IPR007859">
    <property type="entry name" value="ETF-QO/FixX_C"/>
</dbReference>
<reference evidence="13" key="2">
    <citation type="journal article" date="2010" name="Stand. Genomic Sci.">
        <title>Complete genome sequence of Thermaerobacter marianensis type strain (7p75aT).</title>
        <authorList>
            <person name="Han C."/>
            <person name="Gu W."/>
            <person name="Zhang X."/>
            <person name="Lapidus A."/>
            <person name="Nolan M."/>
            <person name="Copeland A."/>
            <person name="Lucas S."/>
            <person name="Glavina Del Rio T."/>
            <person name="Tice H."/>
            <person name="Cheng J."/>
            <person name="Tapia R."/>
            <person name="Goodwin L."/>
            <person name="Pitluck S."/>
            <person name="Pagani I."/>
            <person name="Ivanova N."/>
            <person name="Mavromatis K."/>
            <person name="Mikhailova N."/>
            <person name="Pati A."/>
            <person name="Chen A."/>
            <person name="Palaniappan K."/>
            <person name="Land M."/>
            <person name="Hauser L."/>
            <person name="Chang Y."/>
            <person name="Jeffries C."/>
            <person name="Schneider S."/>
            <person name="Rohde M."/>
            <person name="Goker M."/>
            <person name="Pukall R."/>
            <person name="Woyke T."/>
            <person name="Bristow J."/>
            <person name="Eisen J."/>
            <person name="Markowitz V."/>
            <person name="Hugenholtz P."/>
            <person name="Kyrpides N."/>
            <person name="Klenk H."/>
            <person name="Detter J."/>
        </authorList>
    </citation>
    <scope>NUCLEOTIDE SEQUENCE [LARGE SCALE GENOMIC DNA]</scope>
    <source>
        <strain evidence="13">ATCC 700841 / DSM 12885 / JCM 10246 / 7p75a</strain>
    </source>
</reference>
<dbReference type="AlphaFoldDB" id="E6SKM2"/>
<dbReference type="EMBL" id="CP002344">
    <property type="protein sequence ID" value="ADU51230.1"/>
    <property type="molecule type" value="Genomic_DNA"/>
</dbReference>
<dbReference type="Pfam" id="PF05187">
    <property type="entry name" value="Fer4_ETF_QO"/>
    <property type="match status" value="1"/>
</dbReference>
<dbReference type="PROSITE" id="PS00198">
    <property type="entry name" value="4FE4S_FER_1"/>
    <property type="match status" value="1"/>
</dbReference>
<gene>
    <name evidence="12" type="ordered locus">Tmar_1117</name>
</gene>
<dbReference type="InterPro" id="IPR017896">
    <property type="entry name" value="4Fe4S_Fe-S-bd"/>
</dbReference>
<evidence type="ECO:0000256" key="4">
    <source>
        <dbReference type="ARBA" id="ARBA00022448"/>
    </source>
</evidence>
<dbReference type="PANTHER" id="PTHR43082">
    <property type="entry name" value="FERREDOXIN-LIKE"/>
    <property type="match status" value="1"/>
</dbReference>
<name>E6SKM2_THEM7</name>
<keyword evidence="8" id="KW-0411">Iron-sulfur</keyword>
<comment type="similarity">
    <text evidence="2">To ferredoxins from P.putida and C.tartarivorum, ferredoxin I from A.vinelandii, ferredoxin II from D.desulfuricans.</text>
</comment>
<accession>E6SKM2</accession>
<dbReference type="eggNOG" id="COG2440">
    <property type="taxonomic scope" value="Bacteria"/>
</dbReference>
<evidence type="ECO:0000256" key="1">
    <source>
        <dbReference type="ARBA" id="ARBA00003208"/>
    </source>
</evidence>
<evidence type="ECO:0000256" key="9">
    <source>
        <dbReference type="ARBA" id="ARBA00023231"/>
    </source>
</evidence>
<proteinExistence type="predicted"/>
<evidence type="ECO:0000313" key="13">
    <source>
        <dbReference type="Proteomes" id="UP000008915"/>
    </source>
</evidence>
<dbReference type="GO" id="GO:0005506">
    <property type="term" value="F:iron ion binding"/>
    <property type="evidence" value="ECO:0007669"/>
    <property type="project" value="InterPro"/>
</dbReference>
<dbReference type="STRING" id="644966.Tmar_1117"/>
<dbReference type="PANTHER" id="PTHR43082:SF3">
    <property type="entry name" value="FERREDOXIN-LIKE PROTEIN YDIT"/>
    <property type="match status" value="1"/>
</dbReference>